<reference evidence="8" key="1">
    <citation type="submission" date="2020-10" db="EMBL/GenBank/DDBJ databases">
        <authorList>
            <person name="Gilroy R."/>
        </authorList>
    </citation>
    <scope>NUCLEOTIDE SEQUENCE</scope>
    <source>
        <strain evidence="8">B3-4054</strain>
    </source>
</reference>
<dbReference type="GO" id="GO:0070180">
    <property type="term" value="F:large ribosomal subunit rRNA binding"/>
    <property type="evidence" value="ECO:0007669"/>
    <property type="project" value="UniProtKB-UniRule"/>
</dbReference>
<dbReference type="InterPro" id="IPR047865">
    <property type="entry name" value="Ribosomal_uL10_bac_type"/>
</dbReference>
<name>A0A9D9EN89_9SPIR</name>
<dbReference type="HAMAP" id="MF_00362">
    <property type="entry name" value="Ribosomal_uL10"/>
    <property type="match status" value="1"/>
</dbReference>
<dbReference type="GO" id="GO:0015934">
    <property type="term" value="C:large ribosomal subunit"/>
    <property type="evidence" value="ECO:0007669"/>
    <property type="project" value="InterPro"/>
</dbReference>
<proteinExistence type="inferred from homology"/>
<dbReference type="CDD" id="cd05797">
    <property type="entry name" value="Ribosomal_L10"/>
    <property type="match status" value="1"/>
</dbReference>
<reference evidence="8" key="2">
    <citation type="journal article" date="2021" name="PeerJ">
        <title>Extensive microbial diversity within the chicken gut microbiome revealed by metagenomics and culture.</title>
        <authorList>
            <person name="Gilroy R."/>
            <person name="Ravi A."/>
            <person name="Getino M."/>
            <person name="Pursley I."/>
            <person name="Horton D.L."/>
            <person name="Alikhan N.F."/>
            <person name="Baker D."/>
            <person name="Gharbi K."/>
            <person name="Hall N."/>
            <person name="Watson M."/>
            <person name="Adriaenssens E.M."/>
            <person name="Foster-Nyarko E."/>
            <person name="Jarju S."/>
            <person name="Secka A."/>
            <person name="Antonio M."/>
            <person name="Oren A."/>
            <person name="Chaudhuri R.R."/>
            <person name="La Ragione R."/>
            <person name="Hildebrand F."/>
            <person name="Pallen M.J."/>
        </authorList>
    </citation>
    <scope>NUCLEOTIDE SEQUENCE</scope>
    <source>
        <strain evidence="8">B3-4054</strain>
    </source>
</reference>
<dbReference type="Gene3D" id="3.30.70.1730">
    <property type="match status" value="1"/>
</dbReference>
<keyword evidence="4 7" id="KW-0689">Ribosomal protein</keyword>
<dbReference type="AlphaFoldDB" id="A0A9D9EN89"/>
<evidence type="ECO:0000256" key="1">
    <source>
        <dbReference type="ARBA" id="ARBA00002633"/>
    </source>
</evidence>
<evidence type="ECO:0000313" key="8">
    <source>
        <dbReference type="EMBL" id="MBO8450972.1"/>
    </source>
</evidence>
<dbReference type="GO" id="GO:0003735">
    <property type="term" value="F:structural constituent of ribosome"/>
    <property type="evidence" value="ECO:0007669"/>
    <property type="project" value="InterPro"/>
</dbReference>
<dbReference type="Gene3D" id="6.10.250.2350">
    <property type="match status" value="1"/>
</dbReference>
<evidence type="ECO:0000256" key="7">
    <source>
        <dbReference type="HAMAP-Rule" id="MF_00362"/>
    </source>
</evidence>
<sequence>MAIKAKQFQPAKTAAIADMKACFESAKDFIFTEYRGLTVEQITDLRAKLREKDCTYKVVKNTFARIAFTEMEKADLGSYFTGPTAIALYAGEDEANGVAKVLFDFAKDVPALVVKGGLIGGELYDAGKLEEFSKLPGKKELIAMLMSAMQATTSKLARTLQAVADKKSEEASA</sequence>
<evidence type="ECO:0000313" key="9">
    <source>
        <dbReference type="Proteomes" id="UP000823616"/>
    </source>
</evidence>
<organism evidence="8 9">
    <name type="scientific">Candidatus Avitreponema avistercoris</name>
    <dbReference type="NCBI Taxonomy" id="2840705"/>
    <lineage>
        <taxon>Bacteria</taxon>
        <taxon>Pseudomonadati</taxon>
        <taxon>Spirochaetota</taxon>
        <taxon>Spirochaetia</taxon>
        <taxon>Spirochaetales</taxon>
        <taxon>Candidatus Avitreponema</taxon>
    </lineage>
</organism>
<dbReference type="GO" id="GO:0006412">
    <property type="term" value="P:translation"/>
    <property type="evidence" value="ECO:0007669"/>
    <property type="project" value="UniProtKB-UniRule"/>
</dbReference>
<dbReference type="Pfam" id="PF00466">
    <property type="entry name" value="Ribosomal_L10"/>
    <property type="match status" value="1"/>
</dbReference>
<evidence type="ECO:0000256" key="3">
    <source>
        <dbReference type="ARBA" id="ARBA00022730"/>
    </source>
</evidence>
<dbReference type="EMBL" id="JADIMS010000143">
    <property type="protein sequence ID" value="MBO8450972.1"/>
    <property type="molecule type" value="Genomic_DNA"/>
</dbReference>
<comment type="caution">
    <text evidence="8">The sequence shown here is derived from an EMBL/GenBank/DDBJ whole genome shotgun (WGS) entry which is preliminary data.</text>
</comment>
<accession>A0A9D9EN89</accession>
<dbReference type="PROSITE" id="PS01109">
    <property type="entry name" value="RIBOSOMAL_L10"/>
    <property type="match status" value="1"/>
</dbReference>
<comment type="function">
    <text evidence="1 7">Forms part of the ribosomal stalk, playing a central role in the interaction of the ribosome with GTP-bound translation factors.</text>
</comment>
<evidence type="ECO:0000256" key="5">
    <source>
        <dbReference type="ARBA" id="ARBA00023274"/>
    </source>
</evidence>
<dbReference type="Proteomes" id="UP000823616">
    <property type="component" value="Unassembled WGS sequence"/>
</dbReference>
<dbReference type="NCBIfam" id="NF000955">
    <property type="entry name" value="PRK00099.1-1"/>
    <property type="match status" value="1"/>
</dbReference>
<comment type="similarity">
    <text evidence="2 7">Belongs to the universal ribosomal protein uL10 family.</text>
</comment>
<keyword evidence="7" id="KW-0694">RNA-binding</keyword>
<evidence type="ECO:0000256" key="6">
    <source>
        <dbReference type="ARBA" id="ARBA00035202"/>
    </source>
</evidence>
<keyword evidence="5 7" id="KW-0687">Ribonucleoprotein</keyword>
<keyword evidence="3 7" id="KW-0699">rRNA-binding</keyword>
<dbReference type="InterPro" id="IPR002363">
    <property type="entry name" value="Ribosomal_uL10_CS_bac"/>
</dbReference>
<evidence type="ECO:0000256" key="4">
    <source>
        <dbReference type="ARBA" id="ARBA00022980"/>
    </source>
</evidence>
<dbReference type="SUPFAM" id="SSF160369">
    <property type="entry name" value="Ribosomal protein L10-like"/>
    <property type="match status" value="1"/>
</dbReference>
<evidence type="ECO:0000256" key="2">
    <source>
        <dbReference type="ARBA" id="ARBA00008889"/>
    </source>
</evidence>
<dbReference type="InterPro" id="IPR022973">
    <property type="entry name" value="Ribosomal_uL10_bac"/>
</dbReference>
<dbReference type="PANTHER" id="PTHR11560">
    <property type="entry name" value="39S RIBOSOMAL PROTEIN L10, MITOCHONDRIAL"/>
    <property type="match status" value="1"/>
</dbReference>
<gene>
    <name evidence="7" type="primary">rplJ</name>
    <name evidence="8" type="ORF">IAA96_07700</name>
</gene>
<protein>
    <recommendedName>
        <fullName evidence="6 7">Large ribosomal subunit protein uL10</fullName>
    </recommendedName>
</protein>
<dbReference type="InterPro" id="IPR043141">
    <property type="entry name" value="Ribosomal_uL10-like_sf"/>
</dbReference>
<dbReference type="InterPro" id="IPR001790">
    <property type="entry name" value="Ribosomal_uL10"/>
</dbReference>
<comment type="subunit">
    <text evidence="7">Part of the ribosomal stalk of the 50S ribosomal subunit. The N-terminus interacts with L11 and the large rRNA to form the base of the stalk. The C-terminus forms an elongated spine to which L12 dimers bind in a sequential fashion forming a multimeric L10(L12)X complex.</text>
</comment>